<feature type="signal peptide" evidence="2">
    <location>
        <begin position="1"/>
        <end position="20"/>
    </location>
</feature>
<evidence type="ECO:0000313" key="4">
    <source>
        <dbReference type="Proteomes" id="UP000294498"/>
    </source>
</evidence>
<evidence type="ECO:0000256" key="1">
    <source>
        <dbReference type="SAM" id="MobiDB-lite"/>
    </source>
</evidence>
<proteinExistence type="predicted"/>
<evidence type="ECO:0000256" key="2">
    <source>
        <dbReference type="SAM" id="SignalP"/>
    </source>
</evidence>
<dbReference type="OrthoDB" id="1119488at2"/>
<dbReference type="RefSeq" id="WP_133992642.1">
    <property type="nucleotide sequence ID" value="NZ_SODV01000001.1"/>
</dbReference>
<sequence>MKKIVFVTLMCAGLGACQTAGDNGNQGSDTTVPQKTGVAADSARISSDSMINASPDTLKAN</sequence>
<dbReference type="AlphaFoldDB" id="A0A4R8DRA8"/>
<dbReference type="EMBL" id="SODV01000001">
    <property type="protein sequence ID" value="TDX00722.1"/>
    <property type="molecule type" value="Genomic_DNA"/>
</dbReference>
<reference evidence="3 4" key="1">
    <citation type="submission" date="2019-03" db="EMBL/GenBank/DDBJ databases">
        <title>Genomic Encyclopedia of Type Strains, Phase IV (KMG-IV): sequencing the most valuable type-strain genomes for metagenomic binning, comparative biology and taxonomic classification.</title>
        <authorList>
            <person name="Goeker M."/>
        </authorList>
    </citation>
    <scope>NUCLEOTIDE SEQUENCE [LARGE SCALE GENOMIC DNA]</scope>
    <source>
        <strain evidence="3 4">DSM 100059</strain>
    </source>
</reference>
<evidence type="ECO:0000313" key="3">
    <source>
        <dbReference type="EMBL" id="TDX00722.1"/>
    </source>
</evidence>
<gene>
    <name evidence="3" type="ORF">EDB95_1749</name>
</gene>
<name>A0A4R8DRA8_9BACT</name>
<keyword evidence="2" id="KW-0732">Signal</keyword>
<dbReference type="PROSITE" id="PS51257">
    <property type="entry name" value="PROKAR_LIPOPROTEIN"/>
    <property type="match status" value="1"/>
</dbReference>
<feature type="compositionally biased region" description="Polar residues" evidence="1">
    <location>
        <begin position="20"/>
        <end position="34"/>
    </location>
</feature>
<comment type="caution">
    <text evidence="3">The sequence shown here is derived from an EMBL/GenBank/DDBJ whole genome shotgun (WGS) entry which is preliminary data.</text>
</comment>
<feature type="chain" id="PRO_5020751800" description="Lipoprotein" evidence="2">
    <location>
        <begin position="21"/>
        <end position="61"/>
    </location>
</feature>
<protein>
    <recommendedName>
        <fullName evidence="5">Lipoprotein</fullName>
    </recommendedName>
</protein>
<feature type="region of interest" description="Disordered" evidence="1">
    <location>
        <begin position="18"/>
        <end position="61"/>
    </location>
</feature>
<evidence type="ECO:0008006" key="5">
    <source>
        <dbReference type="Google" id="ProtNLM"/>
    </source>
</evidence>
<accession>A0A4R8DRA8</accession>
<organism evidence="3 4">
    <name type="scientific">Dinghuibacter silviterrae</name>
    <dbReference type="NCBI Taxonomy" id="1539049"/>
    <lineage>
        <taxon>Bacteria</taxon>
        <taxon>Pseudomonadati</taxon>
        <taxon>Bacteroidota</taxon>
        <taxon>Chitinophagia</taxon>
        <taxon>Chitinophagales</taxon>
        <taxon>Chitinophagaceae</taxon>
        <taxon>Dinghuibacter</taxon>
    </lineage>
</organism>
<feature type="compositionally biased region" description="Polar residues" evidence="1">
    <location>
        <begin position="44"/>
        <end position="61"/>
    </location>
</feature>
<dbReference type="Proteomes" id="UP000294498">
    <property type="component" value="Unassembled WGS sequence"/>
</dbReference>
<keyword evidence="4" id="KW-1185">Reference proteome</keyword>